<dbReference type="Gramene" id="AUR62016871-RA">
    <property type="protein sequence ID" value="AUR62016871-RA:cds"/>
    <property type="gene ID" value="AUR62016871"/>
</dbReference>
<dbReference type="Gene3D" id="3.30.559.10">
    <property type="entry name" value="Chloramphenicol acetyltransferase-like domain"/>
    <property type="match status" value="1"/>
</dbReference>
<dbReference type="EnsemblPlants" id="AUR62016871-RA">
    <property type="protein sequence ID" value="AUR62016871-RA:cds"/>
    <property type="gene ID" value="AUR62016871"/>
</dbReference>
<reference evidence="2" key="1">
    <citation type="journal article" date="2017" name="Nature">
        <title>The genome of Chenopodium quinoa.</title>
        <authorList>
            <person name="Jarvis D.E."/>
            <person name="Ho Y.S."/>
            <person name="Lightfoot D.J."/>
            <person name="Schmoeckel S.M."/>
            <person name="Li B."/>
            <person name="Borm T.J.A."/>
            <person name="Ohyanagi H."/>
            <person name="Mineta K."/>
            <person name="Michell C.T."/>
            <person name="Saber N."/>
            <person name="Kharbatia N.M."/>
            <person name="Rupper R.R."/>
            <person name="Sharp A.R."/>
            <person name="Dally N."/>
            <person name="Boughton B.A."/>
            <person name="Woo Y.H."/>
            <person name="Gao G."/>
            <person name="Schijlen E.G.W.M."/>
            <person name="Guo X."/>
            <person name="Momin A.A."/>
            <person name="Negrao S."/>
            <person name="Al-Babili S."/>
            <person name="Gehring C."/>
            <person name="Roessner U."/>
            <person name="Jung C."/>
            <person name="Murphy K."/>
            <person name="Arold S.T."/>
            <person name="Gojobori T."/>
            <person name="van der Linden C.G."/>
            <person name="van Loo E.N."/>
            <person name="Jellen E.N."/>
            <person name="Maughan P.J."/>
            <person name="Tester M."/>
        </authorList>
    </citation>
    <scope>NUCLEOTIDE SEQUENCE [LARGE SCALE GENOMIC DNA]</scope>
    <source>
        <strain evidence="2">cv. PI 614886</strain>
    </source>
</reference>
<organism evidence="2 3">
    <name type="scientific">Chenopodium quinoa</name>
    <name type="common">Quinoa</name>
    <dbReference type="NCBI Taxonomy" id="63459"/>
    <lineage>
        <taxon>Eukaryota</taxon>
        <taxon>Viridiplantae</taxon>
        <taxon>Streptophyta</taxon>
        <taxon>Embryophyta</taxon>
        <taxon>Tracheophyta</taxon>
        <taxon>Spermatophyta</taxon>
        <taxon>Magnoliopsida</taxon>
        <taxon>eudicotyledons</taxon>
        <taxon>Gunneridae</taxon>
        <taxon>Pentapetalae</taxon>
        <taxon>Caryophyllales</taxon>
        <taxon>Chenopodiaceae</taxon>
        <taxon>Chenopodioideae</taxon>
        <taxon>Atripliceae</taxon>
        <taxon>Chenopodium</taxon>
    </lineage>
</organism>
<keyword evidence="3" id="KW-1185">Reference proteome</keyword>
<keyword evidence="1" id="KW-0808">Transferase</keyword>
<protein>
    <submittedName>
        <fullName evidence="2">Uncharacterized protein</fullName>
    </submittedName>
</protein>
<sequence>MVDSNHQQIKVVSESFIKPKYEVEASKQPHYLAPDDLIFLPLDHMQKGLLFHGQLATQKFHDEHAIWVYVDCTTGPGVRLIHAVVNTDLTISDLLSSTDIHPIVPCLFDLGEKAVNHDGHTRPLLSIQVTELLDGVFIGFTLNHSVADGNSLWHFISSLSEIFLQFKDENHSNNVTYNEATKFQSGISSSIHCGSLIV</sequence>
<evidence type="ECO:0000256" key="1">
    <source>
        <dbReference type="ARBA" id="ARBA00022679"/>
    </source>
</evidence>
<evidence type="ECO:0000313" key="2">
    <source>
        <dbReference type="EnsemblPlants" id="AUR62016871-RA:cds"/>
    </source>
</evidence>
<dbReference type="Proteomes" id="UP000596660">
    <property type="component" value="Unplaced"/>
</dbReference>
<dbReference type="Pfam" id="PF02458">
    <property type="entry name" value="Transferase"/>
    <property type="match status" value="1"/>
</dbReference>
<dbReference type="AlphaFoldDB" id="A0A803LPJ2"/>
<reference evidence="2" key="2">
    <citation type="submission" date="2021-03" db="UniProtKB">
        <authorList>
            <consortium name="EnsemblPlants"/>
        </authorList>
    </citation>
    <scope>IDENTIFICATION</scope>
</reference>
<evidence type="ECO:0000313" key="3">
    <source>
        <dbReference type="Proteomes" id="UP000596660"/>
    </source>
</evidence>
<dbReference type="GO" id="GO:0016740">
    <property type="term" value="F:transferase activity"/>
    <property type="evidence" value="ECO:0007669"/>
    <property type="project" value="UniProtKB-KW"/>
</dbReference>
<accession>A0A803LPJ2</accession>
<dbReference type="InterPro" id="IPR023213">
    <property type="entry name" value="CAT-like_dom_sf"/>
</dbReference>
<dbReference type="PANTHER" id="PTHR31896:SF12">
    <property type="entry name" value="HXXXD-TYPE ACYL-TRANSFERASE FAMILY PROTEIN"/>
    <property type="match status" value="1"/>
</dbReference>
<name>A0A803LPJ2_CHEQI</name>
<proteinExistence type="predicted"/>
<dbReference type="PANTHER" id="PTHR31896">
    <property type="entry name" value="FAMILY REGULATORY PROTEIN, PUTATIVE (AFU_ORTHOLOGUE AFUA_3G14730)-RELATED"/>
    <property type="match status" value="1"/>
</dbReference>
<dbReference type="InterPro" id="IPR051283">
    <property type="entry name" value="Sec_Metabolite_Acyltrans"/>
</dbReference>